<dbReference type="CDD" id="cd10977">
    <property type="entry name" value="CE4_PuuE_SpCDA1"/>
    <property type="match status" value="1"/>
</dbReference>
<dbReference type="GO" id="GO:0005975">
    <property type="term" value="P:carbohydrate metabolic process"/>
    <property type="evidence" value="ECO:0007669"/>
    <property type="project" value="InterPro"/>
</dbReference>
<dbReference type="EMBL" id="CP032519">
    <property type="protein sequence ID" value="QEZ46019.1"/>
    <property type="molecule type" value="Genomic_DNA"/>
</dbReference>
<evidence type="ECO:0000313" key="2">
    <source>
        <dbReference type="EMBL" id="QEZ46019.1"/>
    </source>
</evidence>
<dbReference type="InterPro" id="IPR011330">
    <property type="entry name" value="Glyco_hydro/deAcase_b/a-brl"/>
</dbReference>
<dbReference type="InterPro" id="IPR017625">
    <property type="entry name" value="PuuE"/>
</dbReference>
<dbReference type="NCBIfam" id="TIGR03212">
    <property type="entry name" value="uraD_N-term-dom"/>
    <property type="match status" value="1"/>
</dbReference>
<dbReference type="Proteomes" id="UP000325743">
    <property type="component" value="Chromosome 2"/>
</dbReference>
<reference evidence="2 3" key="1">
    <citation type="submission" date="2018-09" db="EMBL/GenBank/DDBJ databases">
        <title>Complete genome sequence of Cupriavidus oxalaticus T2, a bacterium capable of phenol tolerance and degradation.</title>
        <authorList>
            <person name="Yan J."/>
        </authorList>
    </citation>
    <scope>NUCLEOTIDE SEQUENCE [LARGE SCALE GENOMIC DNA]</scope>
    <source>
        <strain evidence="2 3">T2</strain>
    </source>
</reference>
<sequence length="314" mass="36093">MTTENYPRDLIGYGARPPHARWPGGARIAVQFVLNYEEGGENCVLHGDAASEQFLSEIVGAAAYPDRHMSMEGIYEYGSRAGVWRILREFEQRGLPLTIFGVSMALQRHPELTRAFVELGHEIACHGWRWIHYQNMDEATEREHMRIGMQIIKELTGELPLGWYTGRDSPNTRRLVVEHGGLLYDSDYYGDDLPFWTEVEVTGGERKPHLVVPYTLDSNDMRFATPQGFNTGEQFFQYLKDAFDVLYEEGDPAGQDSPKMLSIGMHCRLLGRPGRFRALQRFLDYVQGHSKVWICRRVDIARHWAETHPYTPAR</sequence>
<dbReference type="AlphaFoldDB" id="A0A5P3VMK9"/>
<gene>
    <name evidence="2" type="primary">puuE</name>
    <name evidence="2" type="ORF">D2917_17130</name>
</gene>
<dbReference type="PANTHER" id="PTHR43123">
    <property type="entry name" value="POLYSACCHARIDE DEACETYLASE-RELATED"/>
    <property type="match status" value="1"/>
</dbReference>
<dbReference type="GO" id="GO:0016810">
    <property type="term" value="F:hydrolase activity, acting on carbon-nitrogen (but not peptide) bonds"/>
    <property type="evidence" value="ECO:0007669"/>
    <property type="project" value="InterPro"/>
</dbReference>
<dbReference type="Pfam" id="PF01522">
    <property type="entry name" value="Polysacc_deac_1"/>
    <property type="match status" value="1"/>
</dbReference>
<dbReference type="Gene3D" id="3.20.20.370">
    <property type="entry name" value="Glycoside hydrolase/deacetylase"/>
    <property type="match status" value="1"/>
</dbReference>
<proteinExistence type="predicted"/>
<dbReference type="PANTHER" id="PTHR43123:SF1">
    <property type="entry name" value="POLYSACCHARIDE DEACETYLASE-RELATED"/>
    <property type="match status" value="1"/>
</dbReference>
<evidence type="ECO:0000313" key="3">
    <source>
        <dbReference type="Proteomes" id="UP000325743"/>
    </source>
</evidence>
<feature type="domain" description="NodB homology" evidence="1">
    <location>
        <begin position="69"/>
        <end position="295"/>
    </location>
</feature>
<accession>A0A5P3VMK9</accession>
<evidence type="ECO:0000259" key="1">
    <source>
        <dbReference type="PROSITE" id="PS51677"/>
    </source>
</evidence>
<dbReference type="RefSeq" id="WP_151071368.1">
    <property type="nucleotide sequence ID" value="NZ_CP032519.1"/>
</dbReference>
<name>A0A5P3VMK9_9BURK</name>
<dbReference type="InterPro" id="IPR002509">
    <property type="entry name" value="NODB_dom"/>
</dbReference>
<organism evidence="2 3">
    <name type="scientific">Cupriavidus oxalaticus</name>
    <dbReference type="NCBI Taxonomy" id="96344"/>
    <lineage>
        <taxon>Bacteria</taxon>
        <taxon>Pseudomonadati</taxon>
        <taxon>Pseudomonadota</taxon>
        <taxon>Betaproteobacteria</taxon>
        <taxon>Burkholderiales</taxon>
        <taxon>Burkholderiaceae</taxon>
        <taxon>Cupriavidus</taxon>
    </lineage>
</organism>
<protein>
    <submittedName>
        <fullName evidence="2">Allantoinase PuuE</fullName>
    </submittedName>
</protein>
<dbReference type="PROSITE" id="PS51677">
    <property type="entry name" value="NODB"/>
    <property type="match status" value="1"/>
</dbReference>
<dbReference type="SUPFAM" id="SSF88713">
    <property type="entry name" value="Glycoside hydrolase/deacetylase"/>
    <property type="match status" value="1"/>
</dbReference>